<organism evidence="3 4">
    <name type="scientific">Dreissena polymorpha</name>
    <name type="common">Zebra mussel</name>
    <name type="synonym">Mytilus polymorpha</name>
    <dbReference type="NCBI Taxonomy" id="45954"/>
    <lineage>
        <taxon>Eukaryota</taxon>
        <taxon>Metazoa</taxon>
        <taxon>Spiralia</taxon>
        <taxon>Lophotrochozoa</taxon>
        <taxon>Mollusca</taxon>
        <taxon>Bivalvia</taxon>
        <taxon>Autobranchia</taxon>
        <taxon>Heteroconchia</taxon>
        <taxon>Euheterodonta</taxon>
        <taxon>Imparidentia</taxon>
        <taxon>Neoheterodontei</taxon>
        <taxon>Myida</taxon>
        <taxon>Dreissenoidea</taxon>
        <taxon>Dreissenidae</taxon>
        <taxon>Dreissena</taxon>
    </lineage>
</organism>
<feature type="compositionally biased region" description="Basic and acidic residues" evidence="1">
    <location>
        <begin position="655"/>
        <end position="689"/>
    </location>
</feature>
<dbReference type="PANTHER" id="PTHR20843">
    <property type="entry name" value="STERILE ALPHA MOTIF DOMAIN CONTAINING PROTEIN 10"/>
    <property type="match status" value="1"/>
</dbReference>
<keyword evidence="4" id="KW-1185">Reference proteome</keyword>
<feature type="compositionally biased region" description="Basic and acidic residues" evidence="1">
    <location>
        <begin position="556"/>
        <end position="570"/>
    </location>
</feature>
<feature type="compositionally biased region" description="Basic residues" evidence="1">
    <location>
        <begin position="747"/>
        <end position="758"/>
    </location>
</feature>
<dbReference type="SMART" id="SM00454">
    <property type="entry name" value="SAM"/>
    <property type="match status" value="1"/>
</dbReference>
<accession>A0A9D4C3Y9</accession>
<feature type="domain" description="SAM" evidence="2">
    <location>
        <begin position="17"/>
        <end position="86"/>
    </location>
</feature>
<dbReference type="InterPro" id="IPR013761">
    <property type="entry name" value="SAM/pointed_sf"/>
</dbReference>
<dbReference type="InterPro" id="IPR001660">
    <property type="entry name" value="SAM"/>
</dbReference>
<dbReference type="Proteomes" id="UP000828390">
    <property type="component" value="Unassembled WGS sequence"/>
</dbReference>
<protein>
    <recommendedName>
        <fullName evidence="2">SAM domain-containing protein</fullName>
    </recommendedName>
</protein>
<reference evidence="3" key="2">
    <citation type="submission" date="2020-11" db="EMBL/GenBank/DDBJ databases">
        <authorList>
            <person name="McCartney M.A."/>
            <person name="Auch B."/>
            <person name="Kono T."/>
            <person name="Mallez S."/>
            <person name="Becker A."/>
            <person name="Gohl D.M."/>
            <person name="Silverstein K.A.T."/>
            <person name="Koren S."/>
            <person name="Bechman K.B."/>
            <person name="Herman A."/>
            <person name="Abrahante J.E."/>
            <person name="Garbe J."/>
        </authorList>
    </citation>
    <scope>NUCLEOTIDE SEQUENCE</scope>
    <source>
        <strain evidence="3">Duluth1</strain>
        <tissue evidence="3">Whole animal</tissue>
    </source>
</reference>
<evidence type="ECO:0000313" key="4">
    <source>
        <dbReference type="Proteomes" id="UP000828390"/>
    </source>
</evidence>
<gene>
    <name evidence="3" type="ORF">DPMN_059396</name>
</gene>
<sequence>MLVFIFQSLDSHDVNTWTKFDVNQWIKQLAIAHNPDLMVYADLFLEHDVTGKLLLSLTQEELSNIGIKSLGHKYELFTEIELLKAHNFRLLNFPPLTQSTKPQSEAKDPELKTAELTMIFGHHLRQGKSSKEHKWKMYMEVDEDGDDDSDEGLSIVTCIKDVTFTSPSQESFKVTHPPYIMDKWSVGVSSEMDIECVVTFEKKVKKPKSCRYIHNLDPVSATSGQKVITLTLNQVKDDLETSPTLTLTSSRKDVKQSQSSPQLHGAWSERNILITPVTTPEKKGSPDIWASIVAGRKASMTDFPKLRPVPGTTMTLHAPPSCNPWQQGQIQSQSYNPGPNAVMQNSTSSPTLVGIQSSCSDAPSANFGNRPFNQGQRNYGNQGHQPQGHLFQLPPQGIVAHDNVVCIPQQSVNSEALVSTYQENLSQQCDSKCLSSVQKSKVTFTLTDSCASSRSSESGYSEHVGRNTETYASVCSHCKASFGSFHQQRQSASSRQFEGEGQTGKNRNYDQSDYPYRNYSTGEGQSTRGGRQTNRGHKYITNSGHDLDHKHKHWKPQNDGHGYQKGDRFQNEGQRSQRFSHRDQSTRGHYRGHRGRGRGRDFYHEYDVINKSHSSEPLVEKSNMNVQMKVRRAVSSPDKTNDKQYVAFSYSLEGEEVKSSGSEKKEADQSSKQNKNQESESESLEKIEGEVFEELSQCSLKDSTDKDANPSGWVFVEHKSHKGKDHSQGKGESSHSYRGQAMDRNRGSWRPRGQKGHHSSQGSSRTRGQESSR</sequence>
<dbReference type="Gene3D" id="1.10.150.50">
    <property type="entry name" value="Transcription Factor, Ets-1"/>
    <property type="match status" value="1"/>
</dbReference>
<evidence type="ECO:0000256" key="1">
    <source>
        <dbReference type="SAM" id="MobiDB-lite"/>
    </source>
</evidence>
<feature type="region of interest" description="Disordered" evidence="1">
    <location>
        <begin position="247"/>
        <end position="268"/>
    </location>
</feature>
<reference evidence="3" key="1">
    <citation type="journal article" date="2019" name="bioRxiv">
        <title>The Genome of the Zebra Mussel, Dreissena polymorpha: A Resource for Invasive Species Research.</title>
        <authorList>
            <person name="McCartney M.A."/>
            <person name="Auch B."/>
            <person name="Kono T."/>
            <person name="Mallez S."/>
            <person name="Zhang Y."/>
            <person name="Obille A."/>
            <person name="Becker A."/>
            <person name="Abrahante J.E."/>
            <person name="Garbe J."/>
            <person name="Badalamenti J.P."/>
            <person name="Herman A."/>
            <person name="Mangelson H."/>
            <person name="Liachko I."/>
            <person name="Sullivan S."/>
            <person name="Sone E.D."/>
            <person name="Koren S."/>
            <person name="Silverstein K.A.T."/>
            <person name="Beckman K.B."/>
            <person name="Gohl D.M."/>
        </authorList>
    </citation>
    <scope>NUCLEOTIDE SEQUENCE</scope>
    <source>
        <strain evidence="3">Duluth1</strain>
        <tissue evidence="3">Whole animal</tissue>
    </source>
</reference>
<name>A0A9D4C3Y9_DREPO</name>
<feature type="compositionally biased region" description="Basic and acidic residues" evidence="1">
    <location>
        <begin position="725"/>
        <end position="746"/>
    </location>
</feature>
<dbReference type="Pfam" id="PF00536">
    <property type="entry name" value="SAM_1"/>
    <property type="match status" value="1"/>
</dbReference>
<feature type="compositionally biased region" description="Basic residues" evidence="1">
    <location>
        <begin position="588"/>
        <end position="597"/>
    </location>
</feature>
<evidence type="ECO:0000259" key="2">
    <source>
        <dbReference type="PROSITE" id="PS50105"/>
    </source>
</evidence>
<dbReference type="InterPro" id="IPR052268">
    <property type="entry name" value="SAM_domain-containing_protein"/>
</dbReference>
<dbReference type="PANTHER" id="PTHR20843:SF0">
    <property type="entry name" value="PROTEIN AVEUGLE"/>
    <property type="match status" value="1"/>
</dbReference>
<evidence type="ECO:0000313" key="3">
    <source>
        <dbReference type="EMBL" id="KAH3716670.1"/>
    </source>
</evidence>
<dbReference type="SUPFAM" id="SSF47769">
    <property type="entry name" value="SAM/Pointed domain"/>
    <property type="match status" value="1"/>
</dbReference>
<feature type="region of interest" description="Disordered" evidence="1">
    <location>
        <begin position="654"/>
        <end position="773"/>
    </location>
</feature>
<dbReference type="PROSITE" id="PS50105">
    <property type="entry name" value="SAM_DOMAIN"/>
    <property type="match status" value="1"/>
</dbReference>
<dbReference type="EMBL" id="JAIWYP010000013">
    <property type="protein sequence ID" value="KAH3716670.1"/>
    <property type="molecule type" value="Genomic_DNA"/>
</dbReference>
<comment type="caution">
    <text evidence="3">The sequence shown here is derived from an EMBL/GenBank/DDBJ whole genome shotgun (WGS) entry which is preliminary data.</text>
</comment>
<feature type="compositionally biased region" description="Polar residues" evidence="1">
    <location>
        <begin position="518"/>
        <end position="533"/>
    </location>
</feature>
<proteinExistence type="predicted"/>
<dbReference type="GO" id="GO:0009898">
    <property type="term" value="C:cytoplasmic side of plasma membrane"/>
    <property type="evidence" value="ECO:0007669"/>
    <property type="project" value="TreeGrafter"/>
</dbReference>
<dbReference type="AlphaFoldDB" id="A0A9D4C3Y9"/>
<feature type="region of interest" description="Disordered" evidence="1">
    <location>
        <begin position="489"/>
        <end position="599"/>
    </location>
</feature>
<dbReference type="GO" id="GO:0007169">
    <property type="term" value="P:cell surface receptor protein tyrosine kinase signaling pathway"/>
    <property type="evidence" value="ECO:0007669"/>
    <property type="project" value="TreeGrafter"/>
</dbReference>